<evidence type="ECO:0000313" key="4">
    <source>
        <dbReference type="Proteomes" id="UP000076858"/>
    </source>
</evidence>
<name>A0A164TJS7_9CRUS</name>
<accession>A0A164TJS7</accession>
<evidence type="ECO:0000259" key="1">
    <source>
        <dbReference type="Pfam" id="PF23643"/>
    </source>
</evidence>
<evidence type="ECO:0000313" key="3">
    <source>
        <dbReference type="EMBL" id="KZS10518.1"/>
    </source>
</evidence>
<gene>
    <name evidence="3" type="ORF">APZ42_025019</name>
</gene>
<dbReference type="GO" id="GO:1990072">
    <property type="term" value="C:TRAPPIII protein complex"/>
    <property type="evidence" value="ECO:0007669"/>
    <property type="project" value="TreeGrafter"/>
</dbReference>
<proteinExistence type="predicted"/>
<sequence>MTSSRYYKFQVLKPLDVKTKFYNAESDDVYLEAQIQNTTLDKPLCLDKVTMEPSSLFKVQAGWGTSWSNASQLFGGIVNIVQPGEIRQYLHCLKPKQDVRGNLRLLRGESNIGKLDLTWRTTIGDRGRLQTSQLQRMVPNYGDVRLTIQELPNPVKLYEAISFVCKITNTSERPVELSLVLDIRSKPAILWTGISNRPLEKIDPNHSVEVCLQLVPIMPGLQSLSGLKLIDLLLKRTYDYPDIAQLLVLP</sequence>
<dbReference type="EMBL" id="LRGB01001784">
    <property type="protein sequence ID" value="KZS10518.1"/>
    <property type="molecule type" value="Genomic_DNA"/>
</dbReference>
<dbReference type="Pfam" id="PF23647">
    <property type="entry name" value="TRAPPC13_M"/>
    <property type="match status" value="1"/>
</dbReference>
<comment type="caution">
    <text evidence="3">The sequence shown here is derived from an EMBL/GenBank/DDBJ whole genome shotgun (WGS) entry which is preliminary data.</text>
</comment>
<dbReference type="PANTHER" id="PTHR13134:SF3">
    <property type="entry name" value="TRAFFICKING PROTEIN PARTICLE COMPLEX SUBUNIT 13"/>
    <property type="match status" value="1"/>
</dbReference>
<dbReference type="InterPro" id="IPR055429">
    <property type="entry name" value="TRAPPC13_M"/>
</dbReference>
<feature type="domain" description="Trafficking protein particle complex subunit 13 C-terminal" evidence="1">
    <location>
        <begin position="152"/>
        <end position="248"/>
    </location>
</feature>
<evidence type="ECO:0000259" key="2">
    <source>
        <dbReference type="Pfam" id="PF23647"/>
    </source>
</evidence>
<reference evidence="3 4" key="1">
    <citation type="submission" date="2016-03" db="EMBL/GenBank/DDBJ databases">
        <title>EvidentialGene: Evidence-directed Construction of Genes on Genomes.</title>
        <authorList>
            <person name="Gilbert D.G."/>
            <person name="Choi J.-H."/>
            <person name="Mockaitis K."/>
            <person name="Colbourne J."/>
            <person name="Pfrender M."/>
        </authorList>
    </citation>
    <scope>NUCLEOTIDE SEQUENCE [LARGE SCALE GENOMIC DNA]</scope>
    <source>
        <strain evidence="3 4">Xinb3</strain>
        <tissue evidence="3">Complete organism</tissue>
    </source>
</reference>
<organism evidence="3 4">
    <name type="scientific">Daphnia magna</name>
    <dbReference type="NCBI Taxonomy" id="35525"/>
    <lineage>
        <taxon>Eukaryota</taxon>
        <taxon>Metazoa</taxon>
        <taxon>Ecdysozoa</taxon>
        <taxon>Arthropoda</taxon>
        <taxon>Crustacea</taxon>
        <taxon>Branchiopoda</taxon>
        <taxon>Diplostraca</taxon>
        <taxon>Cladocera</taxon>
        <taxon>Anomopoda</taxon>
        <taxon>Daphniidae</taxon>
        <taxon>Daphnia</taxon>
    </lineage>
</organism>
<protein>
    <submittedName>
        <fullName evidence="3">UPF0533 protein</fullName>
    </submittedName>
</protein>
<dbReference type="InterPro" id="IPR010378">
    <property type="entry name" value="TRAPPC13"/>
</dbReference>
<dbReference type="OrthoDB" id="10250284at2759"/>
<dbReference type="STRING" id="35525.A0A164TJS7"/>
<dbReference type="Pfam" id="PF23643">
    <property type="entry name" value="TRAPPC13_C"/>
    <property type="match status" value="1"/>
</dbReference>
<dbReference type="AlphaFoldDB" id="A0A164TJS7"/>
<dbReference type="Proteomes" id="UP000076858">
    <property type="component" value="Unassembled WGS sequence"/>
</dbReference>
<dbReference type="PANTHER" id="PTHR13134">
    <property type="entry name" value="TRAFFICKING PROTEIN PARTICLE COMPLEX SUBUNIT 13"/>
    <property type="match status" value="1"/>
</dbReference>
<keyword evidence="4" id="KW-1185">Reference proteome</keyword>
<feature type="domain" description="Trafficking protein particle complex subunit 13 middle" evidence="2">
    <location>
        <begin position="15"/>
        <end position="139"/>
    </location>
</feature>
<dbReference type="InterPro" id="IPR055428">
    <property type="entry name" value="TRAPPC13_C"/>
</dbReference>